<evidence type="ECO:0000313" key="7">
    <source>
        <dbReference type="EMBL" id="KAF5403344.1"/>
    </source>
</evidence>
<reference evidence="7" key="1">
    <citation type="submission" date="2019-05" db="EMBL/GenBank/DDBJ databases">
        <title>Annotation for the trematode Paragonimus heterotremus.</title>
        <authorList>
            <person name="Choi Y.-J."/>
        </authorList>
    </citation>
    <scope>NUCLEOTIDE SEQUENCE</scope>
    <source>
        <strain evidence="7">LC</strain>
    </source>
</reference>
<evidence type="ECO:0000313" key="8">
    <source>
        <dbReference type="Proteomes" id="UP000748531"/>
    </source>
</evidence>
<evidence type="ECO:0000256" key="2">
    <source>
        <dbReference type="ARBA" id="ARBA00022490"/>
    </source>
</evidence>
<evidence type="ECO:0000256" key="3">
    <source>
        <dbReference type="ARBA" id="ARBA00022737"/>
    </source>
</evidence>
<dbReference type="GO" id="GO:0003341">
    <property type="term" value="P:cilium movement"/>
    <property type="evidence" value="ECO:0007669"/>
    <property type="project" value="TreeGrafter"/>
</dbReference>
<accession>A0A8J4WK04</accession>
<keyword evidence="3" id="KW-0677">Repeat</keyword>
<dbReference type="InterPro" id="IPR019734">
    <property type="entry name" value="TPR_rpt"/>
</dbReference>
<dbReference type="Gene3D" id="1.25.40.10">
    <property type="entry name" value="Tetratricopeptide repeat domain"/>
    <property type="match status" value="1"/>
</dbReference>
<proteinExistence type="predicted"/>
<evidence type="ECO:0000256" key="4">
    <source>
        <dbReference type="ARBA" id="ARBA00022803"/>
    </source>
</evidence>
<keyword evidence="8" id="KW-1185">Reference proteome</keyword>
<comment type="function">
    <text evidence="6">Axonemal protein which is implicated in axonemal and/or peri-axonemal structure assembly and regulates flagellum assembly and beating and therefore sperm motility.</text>
</comment>
<dbReference type="InterPro" id="IPR051476">
    <property type="entry name" value="Bac_ResReg_Asp_Phosphatase"/>
</dbReference>
<dbReference type="SUPFAM" id="SSF48452">
    <property type="entry name" value="TPR-like"/>
    <property type="match status" value="1"/>
</dbReference>
<evidence type="ECO:0000256" key="5">
    <source>
        <dbReference type="ARBA" id="ARBA00040665"/>
    </source>
</evidence>
<dbReference type="Proteomes" id="UP000748531">
    <property type="component" value="Unassembled WGS sequence"/>
</dbReference>
<gene>
    <name evidence="7" type="ORF">PHET_03128</name>
</gene>
<name>A0A8J4WK04_9TREM</name>
<keyword evidence="2" id="KW-0963">Cytoplasm</keyword>
<sequence>MHNSQPTYLSVSLEANNNADKMAPYSQCYGCKRTPQSLVGSFTSFTANNVGADCDMNKQYELPSQCVSPCNVSNMLTKKLAPIQCGQLSETINDQATKLHLRSELPHLTRKDVAQIRLPFYQLLCHTLLENGYHRTFSELFGLHQKQNEERRLAGPESPLWYIPPLAEQPEKVTLMAHHLSEAEAASRRRDAHTVFTSYLTLGLTFKESPDDLWLAEHFFKYTLEAAAMITDDDNLKLAIAHQHYGHILQVRGFLEQASVSLKEFYRLTRDKLWRDDKGQLLQKLASTYLVENFQSQIDQCPSHYHSDRIKLCRKAHEIALECGDWKIEAPIWLLLGEILESANNLQEALVVYRDFFDKACARGDYTNLSRVCEALAKLCQKLNNIEGSIQYLHKFASSCERHGQWVELGRACQMLGTAYDKVGDYASALKWMKKAYTLPHMIQGLKPEAFDETTESSRIMIGVTRAHLMHKAYITNMLNNQSPAVYRVIEWKSRPKNEDKLFPINELQLPPITFNNRRPKRDVLLYAKHPSTGFLKR</sequence>
<comment type="subcellular location">
    <subcellularLocation>
        <location evidence="1">Cytoplasm</location>
    </subcellularLocation>
</comment>
<dbReference type="OrthoDB" id="626167at2759"/>
<dbReference type="InterPro" id="IPR011990">
    <property type="entry name" value="TPR-like_helical_dom_sf"/>
</dbReference>
<dbReference type="GO" id="GO:0005737">
    <property type="term" value="C:cytoplasm"/>
    <property type="evidence" value="ECO:0007669"/>
    <property type="project" value="UniProtKB-SubCell"/>
</dbReference>
<dbReference type="Pfam" id="PF13181">
    <property type="entry name" value="TPR_8"/>
    <property type="match status" value="1"/>
</dbReference>
<comment type="caution">
    <text evidence="7">The sequence shown here is derived from an EMBL/GenBank/DDBJ whole genome shotgun (WGS) entry which is preliminary data.</text>
</comment>
<dbReference type="EMBL" id="LUCH01001278">
    <property type="protein sequence ID" value="KAF5403344.1"/>
    <property type="molecule type" value="Genomic_DNA"/>
</dbReference>
<dbReference type="AlphaFoldDB" id="A0A8J4WK04"/>
<dbReference type="PANTHER" id="PTHR46630">
    <property type="entry name" value="TETRATRICOPEPTIDE REPEAT PROTEIN 29"/>
    <property type="match status" value="1"/>
</dbReference>
<dbReference type="PANTHER" id="PTHR46630:SF1">
    <property type="entry name" value="TETRATRICOPEPTIDE REPEAT PROTEIN 29"/>
    <property type="match status" value="1"/>
</dbReference>
<evidence type="ECO:0000256" key="1">
    <source>
        <dbReference type="ARBA" id="ARBA00004496"/>
    </source>
</evidence>
<organism evidence="7 8">
    <name type="scientific">Paragonimus heterotremus</name>
    <dbReference type="NCBI Taxonomy" id="100268"/>
    <lineage>
        <taxon>Eukaryota</taxon>
        <taxon>Metazoa</taxon>
        <taxon>Spiralia</taxon>
        <taxon>Lophotrochozoa</taxon>
        <taxon>Platyhelminthes</taxon>
        <taxon>Trematoda</taxon>
        <taxon>Digenea</taxon>
        <taxon>Plagiorchiida</taxon>
        <taxon>Troglotremata</taxon>
        <taxon>Troglotrematidae</taxon>
        <taxon>Paragonimus</taxon>
    </lineage>
</organism>
<keyword evidence="4" id="KW-0802">TPR repeat</keyword>
<evidence type="ECO:0000256" key="6">
    <source>
        <dbReference type="ARBA" id="ARBA00044739"/>
    </source>
</evidence>
<dbReference type="GO" id="GO:0005929">
    <property type="term" value="C:cilium"/>
    <property type="evidence" value="ECO:0007669"/>
    <property type="project" value="TreeGrafter"/>
</dbReference>
<protein>
    <recommendedName>
        <fullName evidence="5">Tetratricopeptide repeat protein 29</fullName>
    </recommendedName>
</protein>